<evidence type="ECO:0000259" key="7">
    <source>
        <dbReference type="Pfam" id="PF16198"/>
    </source>
</evidence>
<dbReference type="InterPro" id="IPR002501">
    <property type="entry name" value="PsdUridine_synth_N"/>
</dbReference>
<comment type="caution">
    <text evidence="8">The sequence shown here is derived from an EMBL/GenBank/DDBJ whole genome shotgun (WGS) entry which is preliminary data.</text>
</comment>
<reference evidence="8" key="1">
    <citation type="submission" date="2020-10" db="EMBL/GenBank/DDBJ databases">
        <title>Microbiome of the Black Sea water column analyzed by genome centric metagenomics.</title>
        <authorList>
            <person name="Cabello-Yeves P.J."/>
            <person name="Callieri C."/>
            <person name="Picazo A."/>
            <person name="Mehrshad M."/>
            <person name="Haro-Moreno J.M."/>
            <person name="Roda-Garcia J."/>
            <person name="Dzembekova N."/>
            <person name="Slabakova V."/>
            <person name="Slabakova N."/>
            <person name="Moncheva S."/>
            <person name="Rodriguez-Valera F."/>
        </authorList>
    </citation>
    <scope>NUCLEOTIDE SEQUENCE</scope>
    <source>
        <strain evidence="8">BS307-5m-G5</strain>
    </source>
</reference>
<dbReference type="HAMAP" id="MF_01080">
    <property type="entry name" value="TruB_bact"/>
    <property type="match status" value="1"/>
</dbReference>
<dbReference type="SUPFAM" id="SSF55120">
    <property type="entry name" value="Pseudouridine synthase"/>
    <property type="match status" value="1"/>
</dbReference>
<dbReference type="GO" id="GO:0003723">
    <property type="term" value="F:RNA binding"/>
    <property type="evidence" value="ECO:0007669"/>
    <property type="project" value="InterPro"/>
</dbReference>
<evidence type="ECO:0000256" key="3">
    <source>
        <dbReference type="ARBA" id="ARBA00022694"/>
    </source>
</evidence>
<gene>
    <name evidence="5 8" type="primary">truB</name>
    <name evidence="8" type="ORF">ISQ19_03215</name>
</gene>
<feature type="domain" description="Pseudouridine synthase II N-terminal" evidence="6">
    <location>
        <begin position="32"/>
        <end position="180"/>
    </location>
</feature>
<dbReference type="AlphaFoldDB" id="A0A937HJT1"/>
<dbReference type="Gene3D" id="3.30.2350.10">
    <property type="entry name" value="Pseudouridine synthase"/>
    <property type="match status" value="1"/>
</dbReference>
<dbReference type="EC" id="5.4.99.25" evidence="5"/>
<dbReference type="InterPro" id="IPR032819">
    <property type="entry name" value="TruB_C"/>
</dbReference>
<evidence type="ECO:0000256" key="1">
    <source>
        <dbReference type="ARBA" id="ARBA00000385"/>
    </source>
</evidence>
<dbReference type="InterPro" id="IPR014780">
    <property type="entry name" value="tRNA_psdUridine_synth_TruB"/>
</dbReference>
<dbReference type="GO" id="GO:1990481">
    <property type="term" value="P:mRNA pseudouridine synthesis"/>
    <property type="evidence" value="ECO:0007669"/>
    <property type="project" value="TreeGrafter"/>
</dbReference>
<keyword evidence="4 5" id="KW-0413">Isomerase</keyword>
<evidence type="ECO:0000259" key="6">
    <source>
        <dbReference type="Pfam" id="PF01509"/>
    </source>
</evidence>
<dbReference type="EMBL" id="JADHOK010000028">
    <property type="protein sequence ID" value="MBL6761688.1"/>
    <property type="molecule type" value="Genomic_DNA"/>
</dbReference>
<dbReference type="Proteomes" id="UP000785783">
    <property type="component" value="Unassembled WGS sequence"/>
</dbReference>
<dbReference type="PANTHER" id="PTHR13767:SF2">
    <property type="entry name" value="PSEUDOURIDYLATE SYNTHASE TRUB1"/>
    <property type="match status" value="1"/>
</dbReference>
<comment type="similarity">
    <text evidence="2 5">Belongs to the pseudouridine synthase TruB family. Type 1 subfamily.</text>
</comment>
<comment type="function">
    <text evidence="5">Responsible for synthesis of pseudouridine from uracil-55 in the psi GC loop of transfer RNAs.</text>
</comment>
<dbReference type="NCBIfam" id="TIGR00431">
    <property type="entry name" value="TruB"/>
    <property type="match status" value="1"/>
</dbReference>
<feature type="active site" description="Nucleophile" evidence="5">
    <location>
        <position position="47"/>
    </location>
</feature>
<protein>
    <recommendedName>
        <fullName evidence="5">tRNA pseudouridine synthase B</fullName>
        <ecNumber evidence="5">5.4.99.25</ecNumber>
    </recommendedName>
    <alternativeName>
        <fullName evidence="5">tRNA pseudouridine(55) synthase</fullName>
        <shortName evidence="5">Psi55 synthase</shortName>
    </alternativeName>
    <alternativeName>
        <fullName evidence="5">tRNA pseudouridylate synthase</fullName>
    </alternativeName>
    <alternativeName>
        <fullName evidence="5">tRNA-uridine isomerase</fullName>
    </alternativeName>
</protein>
<dbReference type="Pfam" id="PF01509">
    <property type="entry name" value="TruB_N"/>
    <property type="match status" value="1"/>
</dbReference>
<dbReference type="CDD" id="cd02573">
    <property type="entry name" value="PseudoU_synth_EcTruB"/>
    <property type="match status" value="1"/>
</dbReference>
<name>A0A937HJT1_9PROT</name>
<dbReference type="GO" id="GO:0031119">
    <property type="term" value="P:tRNA pseudouridine synthesis"/>
    <property type="evidence" value="ECO:0007669"/>
    <property type="project" value="UniProtKB-UniRule"/>
</dbReference>
<dbReference type="GO" id="GO:0160148">
    <property type="term" value="F:tRNA pseudouridine(55) synthase activity"/>
    <property type="evidence" value="ECO:0007669"/>
    <property type="project" value="UniProtKB-EC"/>
</dbReference>
<evidence type="ECO:0000256" key="5">
    <source>
        <dbReference type="HAMAP-Rule" id="MF_01080"/>
    </source>
</evidence>
<feature type="domain" description="tRNA pseudouridylate synthase B C-terminal" evidence="7">
    <location>
        <begin position="181"/>
        <end position="243"/>
    </location>
</feature>
<accession>A0A937HJT1</accession>
<dbReference type="PANTHER" id="PTHR13767">
    <property type="entry name" value="TRNA-PSEUDOURIDINE SYNTHASE"/>
    <property type="match status" value="1"/>
</dbReference>
<keyword evidence="3 5" id="KW-0819">tRNA processing</keyword>
<dbReference type="Pfam" id="PF16198">
    <property type="entry name" value="TruB_C_2"/>
    <property type="match status" value="1"/>
</dbReference>
<evidence type="ECO:0000313" key="9">
    <source>
        <dbReference type="Proteomes" id="UP000785783"/>
    </source>
</evidence>
<dbReference type="InterPro" id="IPR020103">
    <property type="entry name" value="PsdUridine_synth_cat_dom_sf"/>
</dbReference>
<comment type="catalytic activity">
    <reaction evidence="1 5">
        <text>uridine(55) in tRNA = pseudouridine(55) in tRNA</text>
        <dbReference type="Rhea" id="RHEA:42532"/>
        <dbReference type="Rhea" id="RHEA-COMP:10101"/>
        <dbReference type="Rhea" id="RHEA-COMP:10102"/>
        <dbReference type="ChEBI" id="CHEBI:65314"/>
        <dbReference type="ChEBI" id="CHEBI:65315"/>
        <dbReference type="EC" id="5.4.99.25"/>
    </reaction>
</comment>
<evidence type="ECO:0000256" key="4">
    <source>
        <dbReference type="ARBA" id="ARBA00023235"/>
    </source>
</evidence>
<sequence>MARRKKGRAVSGWVNFDKPSGLGSTPAVRKIRRLFDAQKAGHAGTLDPLASGILPIALGEATKTVSFMQDADKTYEVEIVFGAATSTDDKEGEVIASSDARPETAAIEAALAQFIGEIQQVPPQFSALKKDGARAYDLARAGERVDLKPRRVRIDTICLLERPDKDRVRLAVGCGKGVYIRSLARDLGEVLGGFAHVGALRRTRVGRFDEKTALGLEKLDALGHIAPDLAALDACLLPVETALDDIPALALDADAASCIKQGQAISPPAAGLSFTDETTAVLLTYNGRALAIAEANAENGVQQGLIKPKRVFNL</sequence>
<organism evidence="8 9">
    <name type="scientific">PS1 clade bacterium</name>
    <dbReference type="NCBI Taxonomy" id="2175152"/>
    <lineage>
        <taxon>Bacteria</taxon>
        <taxon>Pseudomonadati</taxon>
        <taxon>Pseudomonadota</taxon>
        <taxon>Alphaproteobacteria</taxon>
        <taxon>PS1 clade</taxon>
    </lineage>
</organism>
<evidence type="ECO:0000313" key="8">
    <source>
        <dbReference type="EMBL" id="MBL6761688.1"/>
    </source>
</evidence>
<proteinExistence type="inferred from homology"/>
<evidence type="ECO:0000256" key="2">
    <source>
        <dbReference type="ARBA" id="ARBA00005642"/>
    </source>
</evidence>